<accession>A0AAD5GUK0</accession>
<dbReference type="Gene3D" id="3.80.10.10">
    <property type="entry name" value="Ribonuclease Inhibitor"/>
    <property type="match status" value="1"/>
</dbReference>
<organism evidence="1 2">
    <name type="scientific">Ambrosia artemisiifolia</name>
    <name type="common">Common ragweed</name>
    <dbReference type="NCBI Taxonomy" id="4212"/>
    <lineage>
        <taxon>Eukaryota</taxon>
        <taxon>Viridiplantae</taxon>
        <taxon>Streptophyta</taxon>
        <taxon>Embryophyta</taxon>
        <taxon>Tracheophyta</taxon>
        <taxon>Spermatophyta</taxon>
        <taxon>Magnoliopsida</taxon>
        <taxon>eudicotyledons</taxon>
        <taxon>Gunneridae</taxon>
        <taxon>Pentapetalae</taxon>
        <taxon>asterids</taxon>
        <taxon>campanulids</taxon>
        <taxon>Asterales</taxon>
        <taxon>Asteraceae</taxon>
        <taxon>Asteroideae</taxon>
        <taxon>Heliantheae alliance</taxon>
        <taxon>Heliantheae</taxon>
        <taxon>Ambrosia</taxon>
    </lineage>
</organism>
<reference evidence="1" key="1">
    <citation type="submission" date="2022-06" db="EMBL/GenBank/DDBJ databases">
        <title>Uncovering the hologenomic basis of an extraordinary plant invasion.</title>
        <authorList>
            <person name="Bieker V.C."/>
            <person name="Martin M.D."/>
            <person name="Gilbert T."/>
            <person name="Hodgins K."/>
            <person name="Battlay P."/>
            <person name="Petersen B."/>
            <person name="Wilson J."/>
        </authorList>
    </citation>
    <scope>NUCLEOTIDE SEQUENCE</scope>
    <source>
        <strain evidence="1">AA19_3_7</strain>
        <tissue evidence="1">Leaf</tissue>
    </source>
</reference>
<dbReference type="InterPro" id="IPR032675">
    <property type="entry name" value="LRR_dom_sf"/>
</dbReference>
<gene>
    <name evidence="1" type="ORF">M8C21_011592</name>
</gene>
<evidence type="ECO:0000313" key="1">
    <source>
        <dbReference type="EMBL" id="KAI7752876.1"/>
    </source>
</evidence>
<proteinExistence type="predicted"/>
<keyword evidence="2" id="KW-1185">Reference proteome</keyword>
<comment type="caution">
    <text evidence="1">The sequence shown here is derived from an EMBL/GenBank/DDBJ whole genome shotgun (WGS) entry which is preliminary data.</text>
</comment>
<sequence length="164" mass="17730">MRSFCNLCLKFVCLTSFPCSKFGASLGRFLRSGIQILDVKGVGLGLNGFLDAQNEISQDLSIVRINISGNAGSFRSAGFLSKVISHAPKLVSVDASSNWIPIESMPTICAFLKAGKGKLEHFNMRQNPLWNNPAIASLVAEYQVNGKPNILLSPPVATLYDNDP</sequence>
<dbReference type="SUPFAM" id="SSF52047">
    <property type="entry name" value="RNI-like"/>
    <property type="match status" value="1"/>
</dbReference>
<evidence type="ECO:0000313" key="2">
    <source>
        <dbReference type="Proteomes" id="UP001206925"/>
    </source>
</evidence>
<dbReference type="EMBL" id="JAMZMK010005586">
    <property type="protein sequence ID" value="KAI7752876.1"/>
    <property type="molecule type" value="Genomic_DNA"/>
</dbReference>
<dbReference type="AlphaFoldDB" id="A0AAD5GUK0"/>
<dbReference type="PANTHER" id="PTHR47818:SF2">
    <property type="entry name" value="F-BOX DOMAIN-CONTAINING PROTEIN"/>
    <property type="match status" value="1"/>
</dbReference>
<name>A0AAD5GUK0_AMBAR</name>
<protein>
    <submittedName>
        <fullName evidence="1">Uncharacterized protein</fullName>
    </submittedName>
</protein>
<dbReference type="Proteomes" id="UP001206925">
    <property type="component" value="Unassembled WGS sequence"/>
</dbReference>
<dbReference type="PANTHER" id="PTHR47818">
    <property type="entry name" value="RNI-LIKE SUPERFAMILY PROTEIN"/>
    <property type="match status" value="1"/>
</dbReference>